<accession>A0A485LIK1</accession>
<evidence type="ECO:0000259" key="3">
    <source>
        <dbReference type="Pfam" id="PF02230"/>
    </source>
</evidence>
<proteinExistence type="inferred from homology"/>
<dbReference type="GO" id="GO:0005737">
    <property type="term" value="C:cytoplasm"/>
    <property type="evidence" value="ECO:0007669"/>
    <property type="project" value="TreeGrafter"/>
</dbReference>
<dbReference type="InterPro" id="IPR003140">
    <property type="entry name" value="PLipase/COase/thioEstase"/>
</dbReference>
<dbReference type="SUPFAM" id="SSF53474">
    <property type="entry name" value="alpha/beta-Hydrolases"/>
    <property type="match status" value="1"/>
</dbReference>
<dbReference type="EMBL" id="VJMH01007007">
    <property type="protein sequence ID" value="KAF0686382.1"/>
    <property type="molecule type" value="Genomic_DNA"/>
</dbReference>
<organism evidence="5 6">
    <name type="scientific">Aphanomyces stellatus</name>
    <dbReference type="NCBI Taxonomy" id="120398"/>
    <lineage>
        <taxon>Eukaryota</taxon>
        <taxon>Sar</taxon>
        <taxon>Stramenopiles</taxon>
        <taxon>Oomycota</taxon>
        <taxon>Saprolegniomycetes</taxon>
        <taxon>Saprolegniales</taxon>
        <taxon>Verrucalvaceae</taxon>
        <taxon>Aphanomyces</taxon>
    </lineage>
</organism>
<dbReference type="AlphaFoldDB" id="A0A485LIK1"/>
<dbReference type="PANTHER" id="PTHR10655:SF17">
    <property type="entry name" value="LYSOPHOSPHOLIPASE-LIKE PROTEIN 1"/>
    <property type="match status" value="1"/>
</dbReference>
<reference evidence="4" key="2">
    <citation type="submission" date="2019-06" db="EMBL/GenBank/DDBJ databases">
        <title>Genomics analysis of Aphanomyces spp. identifies a new class of oomycete effector associated with host adaptation.</title>
        <authorList>
            <person name="Gaulin E."/>
        </authorList>
    </citation>
    <scope>NUCLEOTIDE SEQUENCE</scope>
    <source>
        <strain evidence="4">CBS 578.67</strain>
    </source>
</reference>
<feature type="domain" description="Phospholipase/carboxylesterase/thioesterase" evidence="3">
    <location>
        <begin position="6"/>
        <end position="210"/>
    </location>
</feature>
<protein>
    <submittedName>
        <fullName evidence="5">Aste57867_21826 protein</fullName>
    </submittedName>
</protein>
<dbReference type="EMBL" id="CAADRA010007033">
    <property type="protein sequence ID" value="VFT98495.1"/>
    <property type="molecule type" value="Genomic_DNA"/>
</dbReference>
<dbReference type="Pfam" id="PF02230">
    <property type="entry name" value="Abhydrolase_2"/>
    <property type="match status" value="1"/>
</dbReference>
<evidence type="ECO:0000313" key="6">
    <source>
        <dbReference type="Proteomes" id="UP000332933"/>
    </source>
</evidence>
<name>A0A485LIK1_9STRA</name>
<keyword evidence="2" id="KW-0378">Hydrolase</keyword>
<dbReference type="InterPro" id="IPR050565">
    <property type="entry name" value="LYPA1-2/EST-like"/>
</dbReference>
<evidence type="ECO:0000313" key="4">
    <source>
        <dbReference type="EMBL" id="KAF0686382.1"/>
    </source>
</evidence>
<comment type="similarity">
    <text evidence="1">Belongs to the AB hydrolase superfamily. AB hydrolase 2 family.</text>
</comment>
<dbReference type="GO" id="GO:0052689">
    <property type="term" value="F:carboxylic ester hydrolase activity"/>
    <property type="evidence" value="ECO:0007669"/>
    <property type="project" value="TreeGrafter"/>
</dbReference>
<keyword evidence="6" id="KW-1185">Reference proteome</keyword>
<evidence type="ECO:0000256" key="1">
    <source>
        <dbReference type="ARBA" id="ARBA00006499"/>
    </source>
</evidence>
<dbReference type="Gene3D" id="3.40.50.1820">
    <property type="entry name" value="alpha/beta hydrolase"/>
    <property type="match status" value="1"/>
</dbReference>
<dbReference type="GO" id="GO:0008474">
    <property type="term" value="F:palmitoyl-(protein) hydrolase activity"/>
    <property type="evidence" value="ECO:0007669"/>
    <property type="project" value="TreeGrafter"/>
</dbReference>
<reference evidence="5 6" key="1">
    <citation type="submission" date="2019-03" db="EMBL/GenBank/DDBJ databases">
        <authorList>
            <person name="Gaulin E."/>
            <person name="Dumas B."/>
        </authorList>
    </citation>
    <scope>NUCLEOTIDE SEQUENCE [LARGE SCALE GENOMIC DNA]</scope>
    <source>
        <strain evidence="5">CBS 568.67</strain>
    </source>
</reference>
<gene>
    <name evidence="5" type="primary">Aste57867_21826</name>
    <name evidence="4" type="ORF">As57867_021757</name>
    <name evidence="5" type="ORF">ASTE57867_21826</name>
</gene>
<dbReference type="OrthoDB" id="2418081at2759"/>
<dbReference type="InterPro" id="IPR029058">
    <property type="entry name" value="AB_hydrolase_fold"/>
</dbReference>
<evidence type="ECO:0000313" key="5">
    <source>
        <dbReference type="EMBL" id="VFT98495.1"/>
    </source>
</evidence>
<evidence type="ECO:0000256" key="2">
    <source>
        <dbReference type="ARBA" id="ARBA00022801"/>
    </source>
</evidence>
<dbReference type="PANTHER" id="PTHR10655">
    <property type="entry name" value="LYSOPHOSPHOLIPASE-RELATED"/>
    <property type="match status" value="1"/>
</dbReference>
<sequence>MAQTCEKAGVIWFHGLGDSGAGWSSLRNEFAHLAHIQWEFPDAPTSFVTCNHGPSPSWFDIHEIPITITSAPKEPLTGLTESVKKAHDAVARLHAAGVPMNRIVLGGFSQGSLLAIAAGLQLEEPLAGVVGFSGWLPSEGYLQSLPVKSSLQILVAHGSADSVVQFPLSRTLADRLTALGHSVQYETYRGMAHSACAQELKDLETFLKKVLP</sequence>
<dbReference type="Proteomes" id="UP000332933">
    <property type="component" value="Unassembled WGS sequence"/>
</dbReference>